<keyword evidence="6" id="KW-1185">Reference proteome</keyword>
<comment type="caution">
    <text evidence="5">The sequence shown here is derived from an EMBL/GenBank/DDBJ whole genome shotgun (WGS) entry which is preliminary data.</text>
</comment>
<dbReference type="EMBL" id="JAHQIW010006157">
    <property type="protein sequence ID" value="KAJ1368341.1"/>
    <property type="molecule type" value="Genomic_DNA"/>
</dbReference>
<dbReference type="PANTHER" id="PTHR11088:SF89">
    <property type="entry name" value="TRNA DIMETHYLALLYLTRANSFERASE"/>
    <property type="match status" value="1"/>
</dbReference>
<dbReference type="GO" id="GO:0052381">
    <property type="term" value="F:tRNA dimethylallyltransferase activity"/>
    <property type="evidence" value="ECO:0007669"/>
    <property type="project" value="TreeGrafter"/>
</dbReference>
<keyword evidence="2" id="KW-0808">Transferase</keyword>
<keyword evidence="3" id="KW-0547">Nucleotide-binding</keyword>
<dbReference type="Gene3D" id="3.40.50.300">
    <property type="entry name" value="P-loop containing nucleotide triphosphate hydrolases"/>
    <property type="match status" value="1"/>
</dbReference>
<evidence type="ECO:0000256" key="1">
    <source>
        <dbReference type="ARBA" id="ARBA00005842"/>
    </source>
</evidence>
<evidence type="ECO:0000256" key="3">
    <source>
        <dbReference type="ARBA" id="ARBA00022741"/>
    </source>
</evidence>
<evidence type="ECO:0000256" key="2">
    <source>
        <dbReference type="ARBA" id="ARBA00022679"/>
    </source>
</evidence>
<name>A0AAD5R2I5_PARTN</name>
<accession>A0AAD5R2I5</accession>
<reference evidence="5" key="1">
    <citation type="submission" date="2021-06" db="EMBL/GenBank/DDBJ databases">
        <title>Parelaphostrongylus tenuis whole genome reference sequence.</title>
        <authorList>
            <person name="Garwood T.J."/>
            <person name="Larsen P.A."/>
            <person name="Fountain-Jones N.M."/>
            <person name="Garbe J.R."/>
            <person name="Macchietto M.G."/>
            <person name="Kania S.A."/>
            <person name="Gerhold R.W."/>
            <person name="Richards J.E."/>
            <person name="Wolf T.M."/>
        </authorList>
    </citation>
    <scope>NUCLEOTIDE SEQUENCE</scope>
    <source>
        <strain evidence="5">MNPRO001-30</strain>
        <tissue evidence="5">Meninges</tissue>
    </source>
</reference>
<evidence type="ECO:0000256" key="4">
    <source>
        <dbReference type="ARBA" id="ARBA00022840"/>
    </source>
</evidence>
<dbReference type="InterPro" id="IPR039657">
    <property type="entry name" value="Dimethylallyltransferase"/>
</dbReference>
<organism evidence="5 6">
    <name type="scientific">Parelaphostrongylus tenuis</name>
    <name type="common">Meningeal worm</name>
    <dbReference type="NCBI Taxonomy" id="148309"/>
    <lineage>
        <taxon>Eukaryota</taxon>
        <taxon>Metazoa</taxon>
        <taxon>Ecdysozoa</taxon>
        <taxon>Nematoda</taxon>
        <taxon>Chromadorea</taxon>
        <taxon>Rhabditida</taxon>
        <taxon>Rhabditina</taxon>
        <taxon>Rhabditomorpha</taxon>
        <taxon>Strongyloidea</taxon>
        <taxon>Metastrongylidae</taxon>
        <taxon>Parelaphostrongylus</taxon>
    </lineage>
</organism>
<dbReference type="GO" id="GO:0005524">
    <property type="term" value="F:ATP binding"/>
    <property type="evidence" value="ECO:0007669"/>
    <property type="project" value="UniProtKB-KW"/>
</dbReference>
<dbReference type="GO" id="GO:0006400">
    <property type="term" value="P:tRNA modification"/>
    <property type="evidence" value="ECO:0007669"/>
    <property type="project" value="TreeGrafter"/>
</dbReference>
<keyword evidence="4" id="KW-0067">ATP-binding</keyword>
<dbReference type="Proteomes" id="UP001196413">
    <property type="component" value="Unassembled WGS sequence"/>
</dbReference>
<protein>
    <submittedName>
        <fullName evidence="5">Uncharacterized protein</fullName>
    </submittedName>
</protein>
<dbReference type="GO" id="GO:0005739">
    <property type="term" value="C:mitochondrion"/>
    <property type="evidence" value="ECO:0007669"/>
    <property type="project" value="TreeGrafter"/>
</dbReference>
<comment type="similarity">
    <text evidence="1">Belongs to the IPP transferase family.</text>
</comment>
<dbReference type="AlphaFoldDB" id="A0AAD5R2I5"/>
<dbReference type="InterPro" id="IPR027417">
    <property type="entry name" value="P-loop_NTPase"/>
</dbReference>
<evidence type="ECO:0000313" key="5">
    <source>
        <dbReference type="EMBL" id="KAJ1368341.1"/>
    </source>
</evidence>
<gene>
    <name evidence="5" type="ORF">KIN20_029453</name>
</gene>
<proteinExistence type="inferred from homology"/>
<dbReference type="PANTHER" id="PTHR11088">
    <property type="entry name" value="TRNA DIMETHYLALLYLTRANSFERASE"/>
    <property type="match status" value="1"/>
</dbReference>
<dbReference type="Pfam" id="PF01715">
    <property type="entry name" value="IPPT"/>
    <property type="match status" value="1"/>
</dbReference>
<evidence type="ECO:0000313" key="6">
    <source>
        <dbReference type="Proteomes" id="UP001196413"/>
    </source>
</evidence>
<sequence length="78" mass="8716">MQIYKGLDIATNKITEDESGGIPHHLMSFVDATNSEYNIHQFREQGLKFIEKLSLSAGNPPMVCKRNKIETSIHASAL</sequence>